<keyword evidence="3" id="KW-1185">Reference proteome</keyword>
<reference evidence="2 3" key="1">
    <citation type="submission" date="2014-04" db="EMBL/GenBank/DDBJ databases">
        <authorList>
            <consortium name="DOE Joint Genome Institute"/>
            <person name="Kuo A."/>
            <person name="Kohler A."/>
            <person name="Jargeat P."/>
            <person name="Nagy L.G."/>
            <person name="Floudas D."/>
            <person name="Copeland A."/>
            <person name="Barry K.W."/>
            <person name="Cichocki N."/>
            <person name="Veneault-Fourrey C."/>
            <person name="LaButti K."/>
            <person name="Lindquist E.A."/>
            <person name="Lipzen A."/>
            <person name="Lundell T."/>
            <person name="Morin E."/>
            <person name="Murat C."/>
            <person name="Sun H."/>
            <person name="Tunlid A."/>
            <person name="Henrissat B."/>
            <person name="Grigoriev I.V."/>
            <person name="Hibbett D.S."/>
            <person name="Martin F."/>
            <person name="Nordberg H.P."/>
            <person name="Cantor M.N."/>
            <person name="Hua S.X."/>
        </authorList>
    </citation>
    <scope>NUCLEOTIDE SEQUENCE [LARGE SCALE GENOMIC DNA]</scope>
    <source>
        <strain evidence="2 3">Ve08.2h10</strain>
    </source>
</reference>
<proteinExistence type="predicted"/>
<name>A0A0D0CMI9_9AGAM</name>
<dbReference type="AlphaFoldDB" id="A0A0D0CMI9"/>
<dbReference type="STRING" id="930991.A0A0D0CMI9"/>
<gene>
    <name evidence="2" type="ORF">PAXRUDRAFT_700607</name>
</gene>
<accession>A0A0D0CMI9</accession>
<evidence type="ECO:0000313" key="3">
    <source>
        <dbReference type="Proteomes" id="UP000054538"/>
    </source>
</evidence>
<dbReference type="Pfam" id="PF12697">
    <property type="entry name" value="Abhydrolase_6"/>
    <property type="match status" value="1"/>
</dbReference>
<evidence type="ECO:0000313" key="2">
    <source>
        <dbReference type="EMBL" id="KIK83952.1"/>
    </source>
</evidence>
<dbReference type="EMBL" id="KN825582">
    <property type="protein sequence ID" value="KIK83952.1"/>
    <property type="molecule type" value="Genomic_DNA"/>
</dbReference>
<dbReference type="Gene3D" id="3.40.50.1820">
    <property type="entry name" value="alpha/beta hydrolase"/>
    <property type="match status" value="1"/>
</dbReference>
<dbReference type="HOGENOM" id="CLU_032490_0_0_1"/>
<dbReference type="InterPro" id="IPR029058">
    <property type="entry name" value="AB_hydrolase_fold"/>
</dbReference>
<dbReference type="Proteomes" id="UP000054538">
    <property type="component" value="Unassembled WGS sequence"/>
</dbReference>
<feature type="domain" description="AB hydrolase-1" evidence="1">
    <location>
        <begin position="43"/>
        <end position="329"/>
    </location>
</feature>
<dbReference type="InterPro" id="IPR000073">
    <property type="entry name" value="AB_hydrolase_1"/>
</dbReference>
<reference evidence="3" key="2">
    <citation type="submission" date="2015-01" db="EMBL/GenBank/DDBJ databases">
        <title>Evolutionary Origins and Diversification of the Mycorrhizal Mutualists.</title>
        <authorList>
            <consortium name="DOE Joint Genome Institute"/>
            <consortium name="Mycorrhizal Genomics Consortium"/>
            <person name="Kohler A."/>
            <person name="Kuo A."/>
            <person name="Nagy L.G."/>
            <person name="Floudas D."/>
            <person name="Copeland A."/>
            <person name="Barry K.W."/>
            <person name="Cichocki N."/>
            <person name="Veneault-Fourrey C."/>
            <person name="LaButti K."/>
            <person name="Lindquist E.A."/>
            <person name="Lipzen A."/>
            <person name="Lundell T."/>
            <person name="Morin E."/>
            <person name="Murat C."/>
            <person name="Riley R."/>
            <person name="Ohm R."/>
            <person name="Sun H."/>
            <person name="Tunlid A."/>
            <person name="Henrissat B."/>
            <person name="Grigoriev I.V."/>
            <person name="Hibbett D.S."/>
            <person name="Martin F."/>
        </authorList>
    </citation>
    <scope>NUCLEOTIDE SEQUENCE [LARGE SCALE GENOMIC DNA]</scope>
    <source>
        <strain evidence="3">Ve08.2h10</strain>
    </source>
</reference>
<organism evidence="2 3">
    <name type="scientific">Paxillus rubicundulus Ve08.2h10</name>
    <dbReference type="NCBI Taxonomy" id="930991"/>
    <lineage>
        <taxon>Eukaryota</taxon>
        <taxon>Fungi</taxon>
        <taxon>Dikarya</taxon>
        <taxon>Basidiomycota</taxon>
        <taxon>Agaricomycotina</taxon>
        <taxon>Agaricomycetes</taxon>
        <taxon>Agaricomycetidae</taxon>
        <taxon>Boletales</taxon>
        <taxon>Paxilineae</taxon>
        <taxon>Paxillaceae</taxon>
        <taxon>Paxillus</taxon>
    </lineage>
</organism>
<protein>
    <recommendedName>
        <fullName evidence="1">AB hydrolase-1 domain-containing protein</fullName>
    </recommendedName>
</protein>
<dbReference type="SUPFAM" id="SSF53474">
    <property type="entry name" value="alpha/beta-Hydrolases"/>
    <property type="match status" value="1"/>
</dbReference>
<evidence type="ECO:0000259" key="1">
    <source>
        <dbReference type="Pfam" id="PF12697"/>
    </source>
</evidence>
<dbReference type="OrthoDB" id="94039at2759"/>
<sequence length="350" mass="39476">MWTTSLKVESLVLDTPSWNGHPGLQMTAKRYTAPFSEPEGLTLLFAHGISAHKEQWEPTLQRVFYNQRFKAKHHRVREAWSFDWLNHGDAAELNKEKLQLRPPGNVSAAEWGFAIASFVRSLRTKGRRLVAFGHSAGAGAIMLSTKEFPPSRSPYIAIFLIEPSMLSRELWMTHLAERELAMRKSMDAALRRQHSWSTLEDAIAYFRQIRPWSFYDPKVLDVFKMYGFRTVSAGEGGEKTTRVVRKCSAQHEAFAYADIESHFEGVEQFARICCTTPLHIVFGSKQDYIPSYFQDCVTNVSEGRIPASVVKIPGPGHVIVQEAPDALADGICVGLNLINPSLHPASLYRL</sequence>
<dbReference type="InParanoid" id="A0A0D0CMI9"/>